<comment type="similarity">
    <text evidence="1">Belongs to the glycosyltransferase 34 family.</text>
</comment>
<gene>
    <name evidence="5" type="ORF">B0T19DRAFT_466217</name>
</gene>
<dbReference type="PANTHER" id="PTHR31306">
    <property type="entry name" value="ALPHA-1,6-MANNOSYLTRANSFERASE MNN11-RELATED"/>
    <property type="match status" value="1"/>
</dbReference>
<dbReference type="InterPro" id="IPR029044">
    <property type="entry name" value="Nucleotide-diphossugar_trans"/>
</dbReference>
<comment type="caution">
    <text evidence="5">The sequence shown here is derived from an EMBL/GenBank/DDBJ whole genome shotgun (WGS) entry which is preliminary data.</text>
</comment>
<keyword evidence="6" id="KW-1185">Reference proteome</keyword>
<evidence type="ECO:0000313" key="5">
    <source>
        <dbReference type="EMBL" id="KAK3321011.1"/>
    </source>
</evidence>
<dbReference type="FunFam" id="3.90.550.10:FF:000149">
    <property type="entry name" value="Alpha-1,6-mannosyltransferase subunit"/>
    <property type="match status" value="1"/>
</dbReference>
<dbReference type="Gene3D" id="3.90.550.10">
    <property type="entry name" value="Spore Coat Polysaccharide Biosynthesis Protein SpsA, Chain A"/>
    <property type="match status" value="1"/>
</dbReference>
<evidence type="ECO:0000256" key="2">
    <source>
        <dbReference type="ARBA" id="ARBA00022676"/>
    </source>
</evidence>
<feature type="transmembrane region" description="Helical" evidence="4">
    <location>
        <begin position="33"/>
        <end position="51"/>
    </location>
</feature>
<keyword evidence="3 5" id="KW-0808">Transferase</keyword>
<dbReference type="Pfam" id="PF05637">
    <property type="entry name" value="Glyco_transf_34"/>
    <property type="match status" value="1"/>
</dbReference>
<accession>A0AAE0I9J3</accession>
<dbReference type="GO" id="GO:0000136">
    <property type="term" value="C:mannan polymerase complex"/>
    <property type="evidence" value="ECO:0007669"/>
    <property type="project" value="TreeGrafter"/>
</dbReference>
<dbReference type="Proteomes" id="UP001286456">
    <property type="component" value="Unassembled WGS sequence"/>
</dbReference>
<reference evidence="5" key="1">
    <citation type="journal article" date="2023" name="Mol. Phylogenet. Evol.">
        <title>Genome-scale phylogeny and comparative genomics of the fungal order Sordariales.</title>
        <authorList>
            <person name="Hensen N."/>
            <person name="Bonometti L."/>
            <person name="Westerberg I."/>
            <person name="Brannstrom I.O."/>
            <person name="Guillou S."/>
            <person name="Cros-Aarteil S."/>
            <person name="Calhoun S."/>
            <person name="Haridas S."/>
            <person name="Kuo A."/>
            <person name="Mondo S."/>
            <person name="Pangilinan J."/>
            <person name="Riley R."/>
            <person name="LaButti K."/>
            <person name="Andreopoulos B."/>
            <person name="Lipzen A."/>
            <person name="Chen C."/>
            <person name="Yan M."/>
            <person name="Daum C."/>
            <person name="Ng V."/>
            <person name="Clum A."/>
            <person name="Steindorff A."/>
            <person name="Ohm R.A."/>
            <person name="Martin F."/>
            <person name="Silar P."/>
            <person name="Natvig D.O."/>
            <person name="Lalanne C."/>
            <person name="Gautier V."/>
            <person name="Ament-Velasquez S.L."/>
            <person name="Kruys A."/>
            <person name="Hutchinson M.I."/>
            <person name="Powell A.J."/>
            <person name="Barry K."/>
            <person name="Miller A.N."/>
            <person name="Grigoriev I.V."/>
            <person name="Debuchy R."/>
            <person name="Gladieux P."/>
            <person name="Hiltunen Thoren M."/>
            <person name="Johannesson H."/>
        </authorList>
    </citation>
    <scope>NUCLEOTIDE SEQUENCE</scope>
    <source>
        <strain evidence="5">SMH4131-1</strain>
    </source>
</reference>
<keyword evidence="4" id="KW-0812">Transmembrane</keyword>
<dbReference type="GO" id="GO:0000009">
    <property type="term" value="F:alpha-1,6-mannosyltransferase activity"/>
    <property type="evidence" value="ECO:0007669"/>
    <property type="project" value="TreeGrafter"/>
</dbReference>
<name>A0AAE0I9J3_9PEZI</name>
<dbReference type="GO" id="GO:0006487">
    <property type="term" value="P:protein N-linked glycosylation"/>
    <property type="evidence" value="ECO:0007669"/>
    <property type="project" value="TreeGrafter"/>
</dbReference>
<evidence type="ECO:0000256" key="1">
    <source>
        <dbReference type="ARBA" id="ARBA00005664"/>
    </source>
</evidence>
<evidence type="ECO:0000313" key="6">
    <source>
        <dbReference type="Proteomes" id="UP001286456"/>
    </source>
</evidence>
<keyword evidence="2" id="KW-0328">Glycosyltransferase</keyword>
<dbReference type="PANTHER" id="PTHR31306:SF10">
    <property type="entry name" value="ALPHA-1,6-MANNOSYLTRANSFERASE MNN11-RELATED"/>
    <property type="match status" value="1"/>
</dbReference>
<dbReference type="AlphaFoldDB" id="A0AAE0I9J3"/>
<proteinExistence type="inferred from homology"/>
<organism evidence="5 6">
    <name type="scientific">Cercophora scortea</name>
    <dbReference type="NCBI Taxonomy" id="314031"/>
    <lineage>
        <taxon>Eukaryota</taxon>
        <taxon>Fungi</taxon>
        <taxon>Dikarya</taxon>
        <taxon>Ascomycota</taxon>
        <taxon>Pezizomycotina</taxon>
        <taxon>Sordariomycetes</taxon>
        <taxon>Sordariomycetidae</taxon>
        <taxon>Sordariales</taxon>
        <taxon>Lasiosphaeriaceae</taxon>
        <taxon>Cercophora</taxon>
    </lineage>
</organism>
<keyword evidence="4" id="KW-1133">Transmembrane helix</keyword>
<dbReference type="EMBL" id="JAUEPO010000005">
    <property type="protein sequence ID" value="KAK3321011.1"/>
    <property type="molecule type" value="Genomic_DNA"/>
</dbReference>
<protein>
    <submittedName>
        <fullName evidence="5">Galactosyl transferase GMA12/MNN10 family-domain-containing protein</fullName>
    </submittedName>
</protein>
<evidence type="ECO:0000256" key="3">
    <source>
        <dbReference type="ARBA" id="ARBA00022679"/>
    </source>
</evidence>
<sequence>MHFAYPPRKTSNPPPFLPRQSKLPGLLARRSRLKVIALAGLAFIAVIYILARLSGRHGGAAHHKPSGRPPVVLVTVLDEKKYSKAYIDMVKDNRIQYAEKHGYKTFFAKASDYELKGAPTSWASVVATRHALTLFPDCYFVWYLDQNSFVMNPLLRIEDHVMKASRLEALMIKDQPVVPPDSIIKTFSHLKGQDVDFVLTQDKEGLSTGSFVLRNGEWAKYLLETWFDPIYRSYNFQKAETHALEHIVQWHPTILARLALVDQHIINSYSKDSAGAEYKDGDIAVRFAGCTPGGAHPCEAESQRFAQQWRSNFKNA</sequence>
<dbReference type="InterPro" id="IPR008630">
    <property type="entry name" value="Glyco_trans_34"/>
</dbReference>
<evidence type="ECO:0000256" key="4">
    <source>
        <dbReference type="SAM" id="Phobius"/>
    </source>
</evidence>
<reference evidence="5" key="2">
    <citation type="submission" date="2023-06" db="EMBL/GenBank/DDBJ databases">
        <authorList>
            <consortium name="Lawrence Berkeley National Laboratory"/>
            <person name="Haridas S."/>
            <person name="Hensen N."/>
            <person name="Bonometti L."/>
            <person name="Westerberg I."/>
            <person name="Brannstrom I.O."/>
            <person name="Guillou S."/>
            <person name="Cros-Aarteil S."/>
            <person name="Calhoun S."/>
            <person name="Kuo A."/>
            <person name="Mondo S."/>
            <person name="Pangilinan J."/>
            <person name="Riley R."/>
            <person name="Labutti K."/>
            <person name="Andreopoulos B."/>
            <person name="Lipzen A."/>
            <person name="Chen C."/>
            <person name="Yanf M."/>
            <person name="Daum C."/>
            <person name="Ng V."/>
            <person name="Clum A."/>
            <person name="Steindorff A."/>
            <person name="Ohm R."/>
            <person name="Martin F."/>
            <person name="Silar P."/>
            <person name="Natvig D."/>
            <person name="Lalanne C."/>
            <person name="Gautier V."/>
            <person name="Ament-Velasquez S.L."/>
            <person name="Kruys A."/>
            <person name="Hutchinson M.I."/>
            <person name="Powell A.J."/>
            <person name="Barry K."/>
            <person name="Miller A.N."/>
            <person name="Grigoriev I.V."/>
            <person name="Debuchy R."/>
            <person name="Gladieux P."/>
            <person name="Thoren M.H."/>
            <person name="Johannesson H."/>
        </authorList>
    </citation>
    <scope>NUCLEOTIDE SEQUENCE</scope>
    <source>
        <strain evidence="5">SMH4131-1</strain>
    </source>
</reference>
<keyword evidence="4" id="KW-0472">Membrane</keyword>